<dbReference type="PANTHER" id="PTHR38826">
    <property type="entry name" value="RIBONUCLEASE VAPC13"/>
    <property type="match status" value="1"/>
</dbReference>
<evidence type="ECO:0000259" key="6">
    <source>
        <dbReference type="Pfam" id="PF01850"/>
    </source>
</evidence>
<name>A0ABW7F6R7_9BURK</name>
<feature type="binding site" evidence="5">
    <location>
        <position position="100"/>
    </location>
    <ligand>
        <name>Mg(2+)</name>
        <dbReference type="ChEBI" id="CHEBI:18420"/>
    </ligand>
</feature>
<keyword evidence="5" id="KW-0460">Magnesium</keyword>
<evidence type="ECO:0000256" key="5">
    <source>
        <dbReference type="HAMAP-Rule" id="MF_00265"/>
    </source>
</evidence>
<comment type="similarity">
    <text evidence="5">Belongs to the PINc/VapC protein family.</text>
</comment>
<comment type="function">
    <text evidence="5">Toxic component of a toxin-antitoxin (TA) system. An RNase.</text>
</comment>
<dbReference type="InterPro" id="IPR052106">
    <property type="entry name" value="PINc/VapC_TA"/>
</dbReference>
<keyword evidence="8" id="KW-1185">Reference proteome</keyword>
<keyword evidence="4 5" id="KW-0378">Hydrolase</keyword>
<dbReference type="CDD" id="cd18692">
    <property type="entry name" value="PIN_VapC-like"/>
    <property type="match status" value="1"/>
</dbReference>
<dbReference type="InterPro" id="IPR029060">
    <property type="entry name" value="PIN-like_dom_sf"/>
</dbReference>
<dbReference type="Pfam" id="PF01850">
    <property type="entry name" value="PIN"/>
    <property type="match status" value="1"/>
</dbReference>
<dbReference type="Gene3D" id="3.40.50.1010">
    <property type="entry name" value="5'-nuclease"/>
    <property type="match status" value="1"/>
</dbReference>
<gene>
    <name evidence="5" type="primary">vapC</name>
    <name evidence="7" type="ORF">ACG00Y_13975</name>
</gene>
<dbReference type="PANTHER" id="PTHR38826:SF5">
    <property type="entry name" value="RIBONUCLEASE VAPC13"/>
    <property type="match status" value="1"/>
</dbReference>
<comment type="caution">
    <text evidence="7">The sequence shown here is derived from an EMBL/GenBank/DDBJ whole genome shotgun (WGS) entry which is preliminary data.</text>
</comment>
<dbReference type="RefSeq" id="WP_394479775.1">
    <property type="nucleotide sequence ID" value="NZ_JBIGHV010000005.1"/>
</dbReference>
<dbReference type="EC" id="3.1.-.-" evidence="5"/>
<sequence length="138" mass="15454">MKPALVPPVFFDTNVLVYLVSPDAEKAARAGALLREGGHVSVQVLNELVSVLRKKFRFDWPDVETVLALVQAYCDVVPLDLLMHQEGLLLARLHQLSWYDALIVAAAQRVEAQSLFSEDMQHGRLYDDALRVVNPFLA</sequence>
<accession>A0ABW7F6R7</accession>
<dbReference type="SUPFAM" id="SSF88723">
    <property type="entry name" value="PIN domain-like"/>
    <property type="match status" value="1"/>
</dbReference>
<dbReference type="InterPro" id="IPR022907">
    <property type="entry name" value="VapC_family"/>
</dbReference>
<evidence type="ECO:0000313" key="8">
    <source>
        <dbReference type="Proteomes" id="UP001606210"/>
    </source>
</evidence>
<evidence type="ECO:0000256" key="3">
    <source>
        <dbReference type="ARBA" id="ARBA00022723"/>
    </source>
</evidence>
<evidence type="ECO:0000256" key="4">
    <source>
        <dbReference type="ARBA" id="ARBA00022801"/>
    </source>
</evidence>
<dbReference type="EMBL" id="JBIGHV010000005">
    <property type="protein sequence ID" value="MFG6431033.1"/>
    <property type="molecule type" value="Genomic_DNA"/>
</dbReference>
<evidence type="ECO:0000256" key="1">
    <source>
        <dbReference type="ARBA" id="ARBA00022649"/>
    </source>
</evidence>
<keyword evidence="3 5" id="KW-0479">Metal-binding</keyword>
<dbReference type="Proteomes" id="UP001606210">
    <property type="component" value="Unassembled WGS sequence"/>
</dbReference>
<organism evidence="7 8">
    <name type="scientific">Pelomonas parva</name>
    <dbReference type="NCBI Taxonomy" id="3299032"/>
    <lineage>
        <taxon>Bacteria</taxon>
        <taxon>Pseudomonadati</taxon>
        <taxon>Pseudomonadota</taxon>
        <taxon>Betaproteobacteria</taxon>
        <taxon>Burkholderiales</taxon>
        <taxon>Sphaerotilaceae</taxon>
        <taxon>Roseateles</taxon>
    </lineage>
</organism>
<feature type="binding site" evidence="5">
    <location>
        <position position="12"/>
    </location>
    <ligand>
        <name>Mg(2+)</name>
        <dbReference type="ChEBI" id="CHEBI:18420"/>
    </ligand>
</feature>
<protein>
    <recommendedName>
        <fullName evidence="5">Ribonuclease VapC</fullName>
        <shortName evidence="5">RNase VapC</shortName>
        <ecNumber evidence="5">3.1.-.-</ecNumber>
    </recommendedName>
    <alternativeName>
        <fullName evidence="5">Toxin VapC</fullName>
    </alternativeName>
</protein>
<keyword evidence="5" id="KW-0800">Toxin</keyword>
<feature type="domain" description="PIN" evidence="6">
    <location>
        <begin position="9"/>
        <end position="122"/>
    </location>
</feature>
<proteinExistence type="inferred from homology"/>
<dbReference type="HAMAP" id="MF_00265">
    <property type="entry name" value="VapC_Nob1"/>
    <property type="match status" value="1"/>
</dbReference>
<keyword evidence="1 5" id="KW-1277">Toxin-antitoxin system</keyword>
<comment type="cofactor">
    <cofactor evidence="5">
        <name>Mg(2+)</name>
        <dbReference type="ChEBI" id="CHEBI:18420"/>
    </cofactor>
</comment>
<dbReference type="InterPro" id="IPR002716">
    <property type="entry name" value="PIN_dom"/>
</dbReference>
<keyword evidence="2 5" id="KW-0540">Nuclease</keyword>
<evidence type="ECO:0000313" key="7">
    <source>
        <dbReference type="EMBL" id="MFG6431033.1"/>
    </source>
</evidence>
<evidence type="ECO:0000256" key="2">
    <source>
        <dbReference type="ARBA" id="ARBA00022722"/>
    </source>
</evidence>
<reference evidence="7 8" key="1">
    <citation type="submission" date="2024-08" db="EMBL/GenBank/DDBJ databases">
        <authorList>
            <person name="Lu H."/>
        </authorList>
    </citation>
    <scope>NUCLEOTIDE SEQUENCE [LARGE SCALE GENOMIC DNA]</scope>
    <source>
        <strain evidence="7 8">LYH14W</strain>
    </source>
</reference>